<dbReference type="SMART" id="SM00062">
    <property type="entry name" value="PBPb"/>
    <property type="match status" value="1"/>
</dbReference>
<keyword evidence="3" id="KW-0472">Membrane</keyword>
<feature type="transmembrane region" description="Helical" evidence="3">
    <location>
        <begin position="139"/>
        <end position="160"/>
    </location>
</feature>
<keyword evidence="6" id="KW-1185">Reference proteome</keyword>
<evidence type="ECO:0000313" key="6">
    <source>
        <dbReference type="Proteomes" id="UP000184268"/>
    </source>
</evidence>
<dbReference type="STRING" id="299255.SAMN02745129_2778"/>
<accession>A0A1M5VH94</accession>
<evidence type="ECO:0000256" key="2">
    <source>
        <dbReference type="ARBA" id="ARBA00022729"/>
    </source>
</evidence>
<feature type="transmembrane region" description="Helical" evidence="3">
    <location>
        <begin position="181"/>
        <end position="197"/>
    </location>
</feature>
<dbReference type="RefSeq" id="WP_067656613.1">
    <property type="nucleotide sequence ID" value="NZ_FQXG01000004.1"/>
</dbReference>
<dbReference type="PANTHER" id="PTHR35936">
    <property type="entry name" value="MEMBRANE-BOUND LYTIC MUREIN TRANSGLYCOSYLASE F"/>
    <property type="match status" value="1"/>
</dbReference>
<dbReference type="Proteomes" id="UP000184268">
    <property type="component" value="Unassembled WGS sequence"/>
</dbReference>
<gene>
    <name evidence="5" type="ORF">SAMN02745129_2778</name>
</gene>
<dbReference type="EMBL" id="FQXG01000004">
    <property type="protein sequence ID" value="SHH74596.1"/>
    <property type="molecule type" value="Genomic_DNA"/>
</dbReference>
<evidence type="ECO:0000313" key="5">
    <source>
        <dbReference type="EMBL" id="SHH74596.1"/>
    </source>
</evidence>
<dbReference type="Pfam" id="PF00060">
    <property type="entry name" value="Lig_chan"/>
    <property type="match status" value="1"/>
</dbReference>
<proteinExistence type="inferred from homology"/>
<dbReference type="OrthoDB" id="9799090at2"/>
<dbReference type="GO" id="GO:0015276">
    <property type="term" value="F:ligand-gated monoatomic ion channel activity"/>
    <property type="evidence" value="ECO:0007669"/>
    <property type="project" value="InterPro"/>
</dbReference>
<keyword evidence="3" id="KW-1133">Transmembrane helix</keyword>
<name>A0A1M5VH94_9GAMM</name>
<keyword evidence="2" id="KW-0732">Signal</keyword>
<feature type="domain" description="Solute-binding protein family 3/N-terminal" evidence="4">
    <location>
        <begin position="31"/>
        <end position="359"/>
    </location>
</feature>
<dbReference type="SUPFAM" id="SSF81324">
    <property type="entry name" value="Voltage-gated potassium channels"/>
    <property type="match status" value="1"/>
</dbReference>
<dbReference type="Pfam" id="PF00497">
    <property type="entry name" value="SBP_bac_3"/>
    <property type="match status" value="1"/>
</dbReference>
<dbReference type="GO" id="GO:0016020">
    <property type="term" value="C:membrane"/>
    <property type="evidence" value="ECO:0007669"/>
    <property type="project" value="InterPro"/>
</dbReference>
<dbReference type="SUPFAM" id="SSF53850">
    <property type="entry name" value="Periplasmic binding protein-like II"/>
    <property type="match status" value="1"/>
</dbReference>
<comment type="similarity">
    <text evidence="1">Belongs to the bacterial solute-binding protein 3 family.</text>
</comment>
<evidence type="ECO:0000256" key="1">
    <source>
        <dbReference type="ARBA" id="ARBA00010333"/>
    </source>
</evidence>
<protein>
    <submittedName>
        <fullName evidence="5">Amino acid ABC transporter substrate-binding protein, PAAT family</fullName>
    </submittedName>
</protein>
<dbReference type="Gene3D" id="3.40.190.10">
    <property type="entry name" value="Periplasmic binding protein-like II"/>
    <property type="match status" value="3"/>
</dbReference>
<dbReference type="InterPro" id="IPR001320">
    <property type="entry name" value="Iontro_rcpt_C"/>
</dbReference>
<dbReference type="AlphaFoldDB" id="A0A1M5VH94"/>
<keyword evidence="3" id="KW-0812">Transmembrane</keyword>
<organism evidence="5 6">
    <name type="scientific">Ferrimonas marina</name>
    <dbReference type="NCBI Taxonomy" id="299255"/>
    <lineage>
        <taxon>Bacteria</taxon>
        <taxon>Pseudomonadati</taxon>
        <taxon>Pseudomonadota</taxon>
        <taxon>Gammaproteobacteria</taxon>
        <taxon>Alteromonadales</taxon>
        <taxon>Ferrimonadaceae</taxon>
        <taxon>Ferrimonas</taxon>
    </lineage>
</organism>
<dbReference type="InterPro" id="IPR001638">
    <property type="entry name" value="Solute-binding_3/MltF_N"/>
</dbReference>
<evidence type="ECO:0000259" key="4">
    <source>
        <dbReference type="SMART" id="SM00062"/>
    </source>
</evidence>
<sequence length="362" mass="39575">MGKQGSRKAAILAGVLVWFGLVLGVPAQAQTVPVGSYNCPPFVIENDDKTYTGLSLTLWSKIAEKMGLSYEVSNHELEDLLDQVAQGQLALGVSCISITPEREAVLDFSHSFYETHLAIAVNPQGLGGVILNVLTNPKLWKVLGIAFLAAGIVGSIFYYLEHRQNDKLYSMKTRAGRLVEGFLLGLLFITKGPFNYYEFQTLTGRILTVMLAIFTTFFIASITAVLASTFTLGVLSSDISGPSDLAGKRVGAKLDSTAATYLSDKRIAHQTFEDLDGMMQALSQGSLDAVVADDAVLRYTIRQAQAEGTLQGLEVLPYRFSRQNYGLVMPNDSPHREALNQALLEVRQTPEWRQTLKEAFGP</sequence>
<evidence type="ECO:0000256" key="3">
    <source>
        <dbReference type="SAM" id="Phobius"/>
    </source>
</evidence>
<feature type="transmembrane region" description="Helical" evidence="3">
    <location>
        <begin position="209"/>
        <end position="235"/>
    </location>
</feature>
<dbReference type="PANTHER" id="PTHR35936:SF19">
    <property type="entry name" value="AMINO-ACID-BINDING PROTEIN YXEM-RELATED"/>
    <property type="match status" value="1"/>
</dbReference>
<reference evidence="5 6" key="1">
    <citation type="submission" date="2016-11" db="EMBL/GenBank/DDBJ databases">
        <authorList>
            <person name="Jaros S."/>
            <person name="Januszkiewicz K."/>
            <person name="Wedrychowicz H."/>
        </authorList>
    </citation>
    <scope>NUCLEOTIDE SEQUENCE [LARGE SCALE GENOMIC DNA]</scope>
    <source>
        <strain evidence="5 6">DSM 16917</strain>
    </source>
</reference>